<dbReference type="Pfam" id="PF03144">
    <property type="entry name" value="GTP_EFTU_D2"/>
    <property type="match status" value="1"/>
</dbReference>
<proteinExistence type="inferred from homology"/>
<dbReference type="InterPro" id="IPR004161">
    <property type="entry name" value="EFTu-like_2"/>
</dbReference>
<keyword evidence="3" id="KW-0251">Elongation factor</keyword>
<evidence type="ECO:0000256" key="5">
    <source>
        <dbReference type="ARBA" id="ARBA00023134"/>
    </source>
</evidence>
<dbReference type="Pfam" id="PF22594">
    <property type="entry name" value="GTP-eEF1A_C"/>
    <property type="match status" value="1"/>
</dbReference>
<evidence type="ECO:0000256" key="4">
    <source>
        <dbReference type="ARBA" id="ARBA00022917"/>
    </source>
</evidence>
<dbReference type="PROSITE" id="PS51722">
    <property type="entry name" value="G_TR_2"/>
    <property type="match status" value="1"/>
</dbReference>
<dbReference type="PRINTS" id="PR00315">
    <property type="entry name" value="ELONGATNFCT"/>
</dbReference>
<evidence type="ECO:0000256" key="2">
    <source>
        <dbReference type="ARBA" id="ARBA00022741"/>
    </source>
</evidence>
<dbReference type="InterPro" id="IPR050100">
    <property type="entry name" value="TRAFAC_GTPase_members"/>
</dbReference>
<keyword evidence="4" id="KW-0648">Protein biosynthesis</keyword>
<dbReference type="CDD" id="cd03705">
    <property type="entry name" value="EF1_alpha_III"/>
    <property type="match status" value="1"/>
</dbReference>
<dbReference type="InterPro" id="IPR000795">
    <property type="entry name" value="T_Tr_GTP-bd_dom"/>
</dbReference>
<dbReference type="GO" id="GO:0005525">
    <property type="term" value="F:GTP binding"/>
    <property type="evidence" value="ECO:0007669"/>
    <property type="project" value="UniProtKB-KW"/>
</dbReference>
<dbReference type="SUPFAM" id="SSF50465">
    <property type="entry name" value="EF-Tu/eEF-1alpha/eIF2-gamma C-terminal domain"/>
    <property type="match status" value="1"/>
</dbReference>
<dbReference type="Gene3D" id="2.40.30.10">
    <property type="entry name" value="Translation factors"/>
    <property type="match status" value="2"/>
</dbReference>
<accession>A0A7S1F9X9</accession>
<organism evidence="7">
    <name type="scientific">Noctiluca scintillans</name>
    <name type="common">Sea sparkle</name>
    <name type="synonym">Red tide dinoflagellate</name>
    <dbReference type="NCBI Taxonomy" id="2966"/>
    <lineage>
        <taxon>Eukaryota</taxon>
        <taxon>Sar</taxon>
        <taxon>Alveolata</taxon>
        <taxon>Dinophyceae</taxon>
        <taxon>Noctilucales</taxon>
        <taxon>Noctilucaceae</taxon>
        <taxon>Noctiluca</taxon>
    </lineage>
</organism>
<feature type="domain" description="Tr-type G" evidence="6">
    <location>
        <begin position="1"/>
        <end position="224"/>
    </location>
</feature>
<name>A0A7S1F9X9_NOCSC</name>
<dbReference type="FunFam" id="2.40.30.10:FF:000005">
    <property type="entry name" value="Elongation factor 1-alpha"/>
    <property type="match status" value="1"/>
</dbReference>
<dbReference type="Gene3D" id="3.40.50.300">
    <property type="entry name" value="P-loop containing nucleotide triphosphate hydrolases"/>
    <property type="match status" value="1"/>
</dbReference>
<sequence length="442" mass="47980">MAVSVVAVGPYGCGKTSALAQLCSQLGAFSEESLKVCKDLSQELGCPSCQTSWMLDRLAVERERVMTVQCTVQPFDSGSIKYCAVDTPGHTDYSKNMLSVTALADVALLMVPASVGEFEAEQQSGRVREIALCCFTLGIKHIVGVVTKMDDESVEYSQSRYEEIKKVMNAHLKEVGYKQKDVPFVPASGLRGENFVSKSANMAWYDGSTVVEALDALGPMNRPAEKPLRLPVLRVHDIQGVGTVIVGRVETGSVRTGIKLLFSPTGQVGEVSSIEVLGEQVNEAKSGDIAGICISGGLDIRRGMVGSFSTNDPVADAESFIAQVVVLDHPSEIRAGYCPSIVVHTSQVPCEFEELIAKIDRKTGKEVETKPERVVTGDVVTVRLRPRNKVCVEVFSAYPSLGRFAVRDHNRTLAVGVIKEVTKRSVVKPRTGNDNQYFDERD</sequence>
<evidence type="ECO:0000256" key="3">
    <source>
        <dbReference type="ARBA" id="ARBA00022768"/>
    </source>
</evidence>
<evidence type="ECO:0000313" key="7">
    <source>
        <dbReference type="EMBL" id="CAD8852742.1"/>
    </source>
</evidence>
<dbReference type="AlphaFoldDB" id="A0A7S1F9X9"/>
<dbReference type="GO" id="GO:0003746">
    <property type="term" value="F:translation elongation factor activity"/>
    <property type="evidence" value="ECO:0007669"/>
    <property type="project" value="UniProtKB-KW"/>
</dbReference>
<keyword evidence="5" id="KW-0342">GTP-binding</keyword>
<evidence type="ECO:0000259" key="6">
    <source>
        <dbReference type="PROSITE" id="PS51722"/>
    </source>
</evidence>
<reference evidence="7" key="1">
    <citation type="submission" date="2021-01" db="EMBL/GenBank/DDBJ databases">
        <authorList>
            <person name="Corre E."/>
            <person name="Pelletier E."/>
            <person name="Niang G."/>
            <person name="Scheremetjew M."/>
            <person name="Finn R."/>
            <person name="Kale V."/>
            <person name="Holt S."/>
            <person name="Cochrane G."/>
            <person name="Meng A."/>
            <person name="Brown T."/>
            <person name="Cohen L."/>
        </authorList>
    </citation>
    <scope>NUCLEOTIDE SEQUENCE</scope>
</reference>
<comment type="similarity">
    <text evidence="1">Belongs to the TRAFAC class translation factor GTPase superfamily. Classic translation factor GTPase family. EF-Tu/EF-1A subfamily.</text>
</comment>
<dbReference type="InterPro" id="IPR027417">
    <property type="entry name" value="P-loop_NTPase"/>
</dbReference>
<gene>
    <name evidence="7" type="ORF">NSCI0253_LOCUS27092</name>
</gene>
<dbReference type="SUPFAM" id="SSF50447">
    <property type="entry name" value="Translation proteins"/>
    <property type="match status" value="1"/>
</dbReference>
<dbReference type="InterPro" id="IPR009001">
    <property type="entry name" value="Transl_elong_EF1A/Init_IF2_C"/>
</dbReference>
<keyword evidence="2" id="KW-0547">Nucleotide-binding</keyword>
<dbReference type="InterPro" id="IPR054696">
    <property type="entry name" value="GTP-eEF1A_C"/>
</dbReference>
<protein>
    <recommendedName>
        <fullName evidence="6">Tr-type G domain-containing protein</fullName>
    </recommendedName>
</protein>
<dbReference type="InterPro" id="IPR009000">
    <property type="entry name" value="Transl_B-barrel_sf"/>
</dbReference>
<dbReference type="EMBL" id="HBFQ01038213">
    <property type="protein sequence ID" value="CAD8852742.1"/>
    <property type="molecule type" value="Transcribed_RNA"/>
</dbReference>
<dbReference type="GO" id="GO:0003924">
    <property type="term" value="F:GTPase activity"/>
    <property type="evidence" value="ECO:0007669"/>
    <property type="project" value="InterPro"/>
</dbReference>
<dbReference type="PANTHER" id="PTHR23115">
    <property type="entry name" value="TRANSLATION FACTOR"/>
    <property type="match status" value="1"/>
</dbReference>
<dbReference type="Pfam" id="PF00009">
    <property type="entry name" value="GTP_EFTU"/>
    <property type="match status" value="1"/>
</dbReference>
<evidence type="ECO:0000256" key="1">
    <source>
        <dbReference type="ARBA" id="ARBA00007249"/>
    </source>
</evidence>
<dbReference type="SUPFAM" id="SSF52540">
    <property type="entry name" value="P-loop containing nucleoside triphosphate hydrolases"/>
    <property type="match status" value="1"/>
</dbReference>